<name>A6JN83_RAT</name>
<reference evidence="1 2" key="1">
    <citation type="submission" date="2005-09" db="EMBL/GenBank/DDBJ databases">
        <authorList>
            <person name="Mural R.J."/>
            <person name="Li P.W."/>
            <person name="Adams M.D."/>
            <person name="Amanatides P.G."/>
            <person name="Baden-Tillson H."/>
            <person name="Barnstead M."/>
            <person name="Chin S.H."/>
            <person name="Dew I."/>
            <person name="Evans C.A."/>
            <person name="Ferriera S."/>
            <person name="Flanigan M."/>
            <person name="Fosler C."/>
            <person name="Glodek A."/>
            <person name="Gu Z."/>
            <person name="Holt R.A."/>
            <person name="Jennings D."/>
            <person name="Kraft C.L."/>
            <person name="Lu F."/>
            <person name="Nguyen T."/>
            <person name="Nusskern D.R."/>
            <person name="Pfannkoch C.M."/>
            <person name="Sitter C."/>
            <person name="Sutton G.G."/>
            <person name="Venter J.C."/>
            <person name="Wang Z."/>
            <person name="Woodage T."/>
            <person name="Zheng X.H."/>
            <person name="Zhong F."/>
        </authorList>
    </citation>
    <scope>NUCLEOTIDE SEQUENCE [LARGE SCALE GENOMIC DNA]</scope>
    <source>
        <strain>BN</strain>
        <strain evidence="2">Sprague-Dawley</strain>
    </source>
</reference>
<gene>
    <name evidence="1" type="ORF">rCG_31711</name>
</gene>
<sequence>MNRLANTGLLQSWAGTKSDLMIGSKGKIHGWDSESCEITGYPQTSPKLFSWFSQKVFQDRSLAWQLPSVEDSTAISGVVYSRVERRRRGSLLSLTAAMMADDSVENPSCWSH</sequence>
<organism evidence="1 2">
    <name type="scientific">Rattus norvegicus</name>
    <name type="common">Rat</name>
    <dbReference type="NCBI Taxonomy" id="10116"/>
    <lineage>
        <taxon>Eukaryota</taxon>
        <taxon>Metazoa</taxon>
        <taxon>Chordata</taxon>
        <taxon>Craniata</taxon>
        <taxon>Vertebrata</taxon>
        <taxon>Euteleostomi</taxon>
        <taxon>Mammalia</taxon>
        <taxon>Eutheria</taxon>
        <taxon>Euarchontoglires</taxon>
        <taxon>Glires</taxon>
        <taxon>Rodentia</taxon>
        <taxon>Myomorpha</taxon>
        <taxon>Muroidea</taxon>
        <taxon>Muridae</taxon>
        <taxon>Murinae</taxon>
        <taxon>Rattus</taxon>
    </lineage>
</organism>
<accession>A6JN83</accession>
<dbReference type="Proteomes" id="UP000234681">
    <property type="component" value="Chromosome 8"/>
</dbReference>
<proteinExistence type="predicted"/>
<dbReference type="EMBL" id="CH473993">
    <property type="protein sequence ID" value="EDL78482.1"/>
    <property type="molecule type" value="Genomic_DNA"/>
</dbReference>
<evidence type="ECO:0000313" key="2">
    <source>
        <dbReference type="Proteomes" id="UP000234681"/>
    </source>
</evidence>
<dbReference type="AlphaFoldDB" id="A6JN83"/>
<evidence type="ECO:0000313" key="1">
    <source>
        <dbReference type="EMBL" id="EDL78482.1"/>
    </source>
</evidence>
<protein>
    <submittedName>
        <fullName evidence="1">RCG31711</fullName>
    </submittedName>
</protein>